<name>A0A2C1MEJ1_BACCE</name>
<evidence type="ECO:0000313" key="1">
    <source>
        <dbReference type="EMBL" id="PFQ43111.1"/>
    </source>
</evidence>
<reference evidence="1 2" key="1">
    <citation type="submission" date="2017-09" db="EMBL/GenBank/DDBJ databases">
        <title>Large-scale bioinformatics analysis of Bacillus genomes uncovers conserved roles of natural products in bacterial physiology.</title>
        <authorList>
            <consortium name="Agbiome Team Llc"/>
            <person name="Bleich R.M."/>
            <person name="Grubbs K.J."/>
            <person name="Santa Maria K.C."/>
            <person name="Allen S.E."/>
            <person name="Farag S."/>
            <person name="Shank E.A."/>
            <person name="Bowers A."/>
        </authorList>
    </citation>
    <scope>NUCLEOTIDE SEQUENCE [LARGE SCALE GENOMIC DNA]</scope>
    <source>
        <strain evidence="1 2">AFS070861</strain>
    </source>
</reference>
<dbReference type="Proteomes" id="UP000224386">
    <property type="component" value="Unassembled WGS sequence"/>
</dbReference>
<accession>A0A2C1MEJ1</accession>
<organism evidence="1 2">
    <name type="scientific">Bacillus cereus</name>
    <dbReference type="NCBI Taxonomy" id="1396"/>
    <lineage>
        <taxon>Bacteria</taxon>
        <taxon>Bacillati</taxon>
        <taxon>Bacillota</taxon>
        <taxon>Bacilli</taxon>
        <taxon>Bacillales</taxon>
        <taxon>Bacillaceae</taxon>
        <taxon>Bacillus</taxon>
        <taxon>Bacillus cereus group</taxon>
    </lineage>
</organism>
<comment type="caution">
    <text evidence="1">The sequence shown here is derived from an EMBL/GenBank/DDBJ whole genome shotgun (WGS) entry which is preliminary data.</text>
</comment>
<evidence type="ECO:0000313" key="2">
    <source>
        <dbReference type="Proteomes" id="UP000224386"/>
    </source>
</evidence>
<dbReference type="EMBL" id="NVAP01000046">
    <property type="protein sequence ID" value="PFQ43111.1"/>
    <property type="molecule type" value="Genomic_DNA"/>
</dbReference>
<dbReference type="AlphaFoldDB" id="A0A2C1MEJ1"/>
<proteinExistence type="predicted"/>
<protein>
    <submittedName>
        <fullName evidence="1">Uncharacterized protein</fullName>
    </submittedName>
</protein>
<sequence>MIVNKVDVNKNSLKTILLFFTASPLMRNTVNDFFIPLERVIRLPLQNSVNTRELGGRTTARKSPIGSTNNQWGWGKYPLIKVSLYYNKRYNKVEGRNLSLYKIVIYKKSHKKNSPDV</sequence>
<gene>
    <name evidence="1" type="ORF">COK05_22435</name>
</gene>